<comment type="caution">
    <text evidence="3">The sequence shown here is derived from an EMBL/GenBank/DDBJ whole genome shotgun (WGS) entry which is preliminary data.</text>
</comment>
<keyword evidence="1" id="KW-0812">Transmembrane</keyword>
<name>A0A4R3MR13_9BACI</name>
<evidence type="ECO:0000313" key="4">
    <source>
        <dbReference type="Proteomes" id="UP000294650"/>
    </source>
</evidence>
<evidence type="ECO:0000313" key="3">
    <source>
        <dbReference type="EMBL" id="TCT18758.1"/>
    </source>
</evidence>
<keyword evidence="4" id="KW-1185">Reference proteome</keyword>
<evidence type="ECO:0000256" key="1">
    <source>
        <dbReference type="SAM" id="Phobius"/>
    </source>
</evidence>
<dbReference type="Pfam" id="PF17820">
    <property type="entry name" value="PDZ_6"/>
    <property type="match status" value="1"/>
</dbReference>
<feature type="domain" description="PDZ" evidence="2">
    <location>
        <begin position="308"/>
        <end position="361"/>
    </location>
</feature>
<dbReference type="InterPro" id="IPR041489">
    <property type="entry name" value="PDZ_6"/>
</dbReference>
<reference evidence="3 4" key="1">
    <citation type="submission" date="2019-03" db="EMBL/GenBank/DDBJ databases">
        <title>Genomic Encyclopedia of Type Strains, Phase IV (KMG-IV): sequencing the most valuable type-strain genomes for metagenomic binning, comparative biology and taxonomic classification.</title>
        <authorList>
            <person name="Goeker M."/>
        </authorList>
    </citation>
    <scope>NUCLEOTIDE SEQUENCE [LARGE SCALE GENOMIC DNA]</scope>
    <source>
        <strain evidence="3 4">DSM 25894</strain>
    </source>
</reference>
<protein>
    <recommendedName>
        <fullName evidence="2">PDZ domain-containing protein</fullName>
    </recommendedName>
</protein>
<keyword evidence="1" id="KW-1133">Transmembrane helix</keyword>
<organism evidence="3 4">
    <name type="scientific">Melghiribacillus thermohalophilus</name>
    <dbReference type="NCBI Taxonomy" id="1324956"/>
    <lineage>
        <taxon>Bacteria</taxon>
        <taxon>Bacillati</taxon>
        <taxon>Bacillota</taxon>
        <taxon>Bacilli</taxon>
        <taxon>Bacillales</taxon>
        <taxon>Bacillaceae</taxon>
        <taxon>Melghiribacillus</taxon>
    </lineage>
</organism>
<feature type="transmembrane region" description="Helical" evidence="1">
    <location>
        <begin position="138"/>
        <end position="157"/>
    </location>
</feature>
<dbReference type="EMBL" id="SMAN01000021">
    <property type="protein sequence ID" value="TCT18758.1"/>
    <property type="molecule type" value="Genomic_DNA"/>
</dbReference>
<dbReference type="SUPFAM" id="SSF50156">
    <property type="entry name" value="PDZ domain-like"/>
    <property type="match status" value="1"/>
</dbReference>
<dbReference type="OrthoDB" id="198399at2"/>
<dbReference type="Gene3D" id="2.30.42.10">
    <property type="match status" value="1"/>
</dbReference>
<sequence>MIEIWLMEIGKGLLWLLGQPLLYWAVIVTMIASFIRIKQERKTFGIRVFPIGFEWKGTLATGLTAGVILSAGLILAGGVLPFSFLLFISLVTILLSIAGRLFLSPAYLFGLSILVVWIISSFNLIPSDALWLTEWEKISQQLLILFMVLLLAVEGLLARRVKRNETFPKLIKGKRGKFVGQHLVRKLSVVPVLVPVPSGRLELTWDWWPLFPVEGQGISLMLVPLLIGFEQTFQGSFADEGARKHGNWLLILSVFLGAVAYASFYFSFLVPVAAVTAILGKLLIHLWIRFADLEKVPVFSPELDSLPILGVMPGSPADDMGLMVGEKIMKVNQIPVTNEHEFYQALQKNRTYIKLEVLNLEGEPRFVQRAMYEGEHHELGLIFVKEKPKFKLYSVQEESLMSSDMSHTGEG</sequence>
<dbReference type="SMART" id="SM00228">
    <property type="entry name" value="PDZ"/>
    <property type="match status" value="1"/>
</dbReference>
<dbReference type="PROSITE" id="PS50106">
    <property type="entry name" value="PDZ"/>
    <property type="match status" value="1"/>
</dbReference>
<gene>
    <name evidence="3" type="ORF">EDD68_12111</name>
</gene>
<accession>A0A4R3MR13</accession>
<feature type="transmembrane region" description="Helical" evidence="1">
    <location>
        <begin position="12"/>
        <end position="37"/>
    </location>
</feature>
<dbReference type="InterPro" id="IPR036034">
    <property type="entry name" value="PDZ_sf"/>
</dbReference>
<feature type="transmembrane region" description="Helical" evidence="1">
    <location>
        <begin position="248"/>
        <end position="266"/>
    </location>
</feature>
<dbReference type="AlphaFoldDB" id="A0A4R3MR13"/>
<feature type="transmembrane region" description="Helical" evidence="1">
    <location>
        <begin position="106"/>
        <end position="126"/>
    </location>
</feature>
<dbReference type="RefSeq" id="WP_132372630.1">
    <property type="nucleotide sequence ID" value="NZ_SMAN01000021.1"/>
</dbReference>
<evidence type="ECO:0000259" key="2">
    <source>
        <dbReference type="PROSITE" id="PS50106"/>
    </source>
</evidence>
<dbReference type="Proteomes" id="UP000294650">
    <property type="component" value="Unassembled WGS sequence"/>
</dbReference>
<proteinExistence type="predicted"/>
<keyword evidence="1" id="KW-0472">Membrane</keyword>
<dbReference type="InterPro" id="IPR001478">
    <property type="entry name" value="PDZ"/>
</dbReference>